<accession>A0ABV9NHE9</accession>
<dbReference type="InterPro" id="IPR050955">
    <property type="entry name" value="Plant_Biomass_Hydrol_Est"/>
</dbReference>
<dbReference type="PANTHER" id="PTHR43037:SF5">
    <property type="entry name" value="FERULOYL ESTERASE"/>
    <property type="match status" value="1"/>
</dbReference>
<dbReference type="SUPFAM" id="SSF53474">
    <property type="entry name" value="alpha/beta-Hydrolases"/>
    <property type="match status" value="1"/>
</dbReference>
<name>A0ABV9NHE9_9GAMM</name>
<protein>
    <recommendedName>
        <fullName evidence="6">Poly(3-hydroxybutyrate) depolymerase</fullName>
    </recommendedName>
</protein>
<reference evidence="5" key="1">
    <citation type="journal article" date="2019" name="Int. J. Syst. Evol. Microbiol.">
        <title>The Global Catalogue of Microorganisms (GCM) 10K type strain sequencing project: providing services to taxonomists for standard genome sequencing and annotation.</title>
        <authorList>
            <consortium name="The Broad Institute Genomics Platform"/>
            <consortium name="The Broad Institute Genome Sequencing Center for Infectious Disease"/>
            <person name="Wu L."/>
            <person name="Ma J."/>
        </authorList>
    </citation>
    <scope>NUCLEOTIDE SEQUENCE [LARGE SCALE GENOMIC DNA]</scope>
    <source>
        <strain evidence="5">CGMCC 1.13574</strain>
    </source>
</reference>
<feature type="signal peptide" evidence="3">
    <location>
        <begin position="1"/>
        <end position="33"/>
    </location>
</feature>
<dbReference type="InterPro" id="IPR029058">
    <property type="entry name" value="AB_hydrolase_fold"/>
</dbReference>
<gene>
    <name evidence="4" type="ORF">ACFO3Q_04205</name>
</gene>
<keyword evidence="1 3" id="KW-0732">Signal</keyword>
<evidence type="ECO:0000256" key="3">
    <source>
        <dbReference type="SAM" id="SignalP"/>
    </source>
</evidence>
<evidence type="ECO:0000256" key="1">
    <source>
        <dbReference type="ARBA" id="ARBA00022729"/>
    </source>
</evidence>
<sequence>MDSSGTRGRARDPHRAAARVLAVAAGAVLAACAAPAPDAQPLPALGVDAQRVVLVGLSSGAAFATQAHLAHPERFVGVGLVAGPPYGCAGGDLQVALGSCMKGEPAPDAEALVADIRARAADGRIGPLEGLAGDRVWVLRGSADPVVGEAVVDATVAVYRALAEDAPGLEVRYDGGRAFGHLLPTDGDAGVACGETASPFLGACGFDAAGAALDALLGPAPGAPPAQAQGELLAFDQDALRPGGADAFLADTGYVYVPAQCRERDCGVVVALHGCDQNAGAVGEAFVRDAGFNRQADARDLVVLYPQTRASYAPLNPKACWDWWGYSGTDYDTRDGVQLRWLSAALDALARPR</sequence>
<dbReference type="RefSeq" id="WP_377003386.1">
    <property type="nucleotide sequence ID" value="NZ_JBHSGG010000010.1"/>
</dbReference>
<keyword evidence="2" id="KW-0378">Hydrolase</keyword>
<dbReference type="Gene3D" id="3.40.50.1820">
    <property type="entry name" value="alpha/beta hydrolase"/>
    <property type="match status" value="2"/>
</dbReference>
<proteinExistence type="predicted"/>
<dbReference type="EMBL" id="JBHSGG010000010">
    <property type="protein sequence ID" value="MFC4727371.1"/>
    <property type="molecule type" value="Genomic_DNA"/>
</dbReference>
<feature type="chain" id="PRO_5045731430" description="Poly(3-hydroxybutyrate) depolymerase" evidence="3">
    <location>
        <begin position="34"/>
        <end position="353"/>
    </location>
</feature>
<dbReference type="PANTHER" id="PTHR43037">
    <property type="entry name" value="UNNAMED PRODUCT-RELATED"/>
    <property type="match status" value="1"/>
</dbReference>
<evidence type="ECO:0000256" key="2">
    <source>
        <dbReference type="ARBA" id="ARBA00022801"/>
    </source>
</evidence>
<evidence type="ECO:0000313" key="5">
    <source>
        <dbReference type="Proteomes" id="UP001595892"/>
    </source>
</evidence>
<evidence type="ECO:0000313" key="4">
    <source>
        <dbReference type="EMBL" id="MFC4727371.1"/>
    </source>
</evidence>
<evidence type="ECO:0008006" key="6">
    <source>
        <dbReference type="Google" id="ProtNLM"/>
    </source>
</evidence>
<keyword evidence="5" id="KW-1185">Reference proteome</keyword>
<organism evidence="4 5">
    <name type="scientific">Coralloluteibacterium thermophilum</name>
    <dbReference type="NCBI Taxonomy" id="2707049"/>
    <lineage>
        <taxon>Bacteria</taxon>
        <taxon>Pseudomonadati</taxon>
        <taxon>Pseudomonadota</taxon>
        <taxon>Gammaproteobacteria</taxon>
        <taxon>Lysobacterales</taxon>
        <taxon>Lysobacteraceae</taxon>
        <taxon>Coralloluteibacterium</taxon>
    </lineage>
</organism>
<comment type="caution">
    <text evidence="4">The sequence shown here is derived from an EMBL/GenBank/DDBJ whole genome shotgun (WGS) entry which is preliminary data.</text>
</comment>
<dbReference type="Proteomes" id="UP001595892">
    <property type="component" value="Unassembled WGS sequence"/>
</dbReference>
<dbReference type="PROSITE" id="PS51257">
    <property type="entry name" value="PROKAR_LIPOPROTEIN"/>
    <property type="match status" value="1"/>
</dbReference>